<dbReference type="Proteomes" id="UP001330812">
    <property type="component" value="Chromosome"/>
</dbReference>
<dbReference type="SUPFAM" id="SSF51735">
    <property type="entry name" value="NAD(P)-binding Rossmann-fold domains"/>
    <property type="match status" value="1"/>
</dbReference>
<dbReference type="Gene3D" id="3.90.25.10">
    <property type="entry name" value="UDP-galactose 4-epimerase, domain 1"/>
    <property type="match status" value="1"/>
</dbReference>
<evidence type="ECO:0000313" key="3">
    <source>
        <dbReference type="Proteomes" id="UP001330812"/>
    </source>
</evidence>
<gene>
    <name evidence="2" type="ORF">VSH64_20130</name>
</gene>
<organism evidence="2 3">
    <name type="scientific">Amycolatopsis rhabdoformis</name>
    <dbReference type="NCBI Taxonomy" id="1448059"/>
    <lineage>
        <taxon>Bacteria</taxon>
        <taxon>Bacillati</taxon>
        <taxon>Actinomycetota</taxon>
        <taxon>Actinomycetes</taxon>
        <taxon>Pseudonocardiales</taxon>
        <taxon>Pseudonocardiaceae</taxon>
        <taxon>Amycolatopsis</taxon>
    </lineage>
</organism>
<accession>A0ABZ1IIX0</accession>
<dbReference type="EMBL" id="CP142149">
    <property type="protein sequence ID" value="WSE34370.1"/>
    <property type="molecule type" value="Genomic_DNA"/>
</dbReference>
<dbReference type="Pfam" id="PF13460">
    <property type="entry name" value="NAD_binding_10"/>
    <property type="match status" value="1"/>
</dbReference>
<keyword evidence="3" id="KW-1185">Reference proteome</keyword>
<dbReference type="PANTHER" id="PTHR43162">
    <property type="match status" value="1"/>
</dbReference>
<reference evidence="2 3" key="1">
    <citation type="journal article" date="2015" name="Int. J. Syst. Evol. Microbiol.">
        <title>Amycolatopsis rhabdoformis sp. nov., an actinomycete isolated from a tropical forest soil.</title>
        <authorList>
            <person name="Souza W.R."/>
            <person name="Silva R.E."/>
            <person name="Goodfellow M."/>
            <person name="Busarakam K."/>
            <person name="Figueiro F.S."/>
            <person name="Ferreira D."/>
            <person name="Rodrigues-Filho E."/>
            <person name="Moraes L.A.B."/>
            <person name="Zucchi T.D."/>
        </authorList>
    </citation>
    <scope>NUCLEOTIDE SEQUENCE [LARGE SCALE GENOMIC DNA]</scope>
    <source>
        <strain evidence="2 3">NCIMB 14900</strain>
    </source>
</reference>
<proteinExistence type="predicted"/>
<protein>
    <submittedName>
        <fullName evidence="2">NAD(P)H-binding protein</fullName>
    </submittedName>
</protein>
<sequence length="293" mass="30497">MPILVTGATGNVGRLVVDELLARGAAVRALTKDPALADLPSGVEVVVGSLARPSTLPAALAGVEDVYLAPMARTVTRFCELAAEAGVRRVVALSGSSVGDETDGSSGPEFAAVEAAVTAAGFTRTFLRPGVFMANSLGWAEPLRTHGEIRTAYPEATQTPIDLSDIAAVAAHVLTTEGHDGRTYVLSGPEALSLREMAAKVAVALGRAVPFVELTREQQHAEWVELGIPGEIADWLLDGFAAVVARPQVPTGVVEQLLGHRGVTYSEWAARVWPAAVGPSVIRPSGVSPSRID</sequence>
<dbReference type="PANTHER" id="PTHR43162:SF1">
    <property type="entry name" value="PRESTALK A DIFFERENTIATION PROTEIN A"/>
    <property type="match status" value="1"/>
</dbReference>
<evidence type="ECO:0000313" key="2">
    <source>
        <dbReference type="EMBL" id="WSE34370.1"/>
    </source>
</evidence>
<dbReference type="InterPro" id="IPR036291">
    <property type="entry name" value="NAD(P)-bd_dom_sf"/>
</dbReference>
<evidence type="ECO:0000259" key="1">
    <source>
        <dbReference type="Pfam" id="PF13460"/>
    </source>
</evidence>
<dbReference type="Gene3D" id="3.40.50.720">
    <property type="entry name" value="NAD(P)-binding Rossmann-like Domain"/>
    <property type="match status" value="1"/>
</dbReference>
<dbReference type="RefSeq" id="WP_326837177.1">
    <property type="nucleotide sequence ID" value="NZ_CP142149.1"/>
</dbReference>
<dbReference type="InterPro" id="IPR016040">
    <property type="entry name" value="NAD(P)-bd_dom"/>
</dbReference>
<name>A0ABZ1IIX0_9PSEU</name>
<dbReference type="InterPro" id="IPR051604">
    <property type="entry name" value="Ergot_Alk_Oxidoreductase"/>
</dbReference>
<feature type="domain" description="NAD(P)-binding" evidence="1">
    <location>
        <begin position="7"/>
        <end position="176"/>
    </location>
</feature>